<dbReference type="SMART" id="SM00054">
    <property type="entry name" value="EFh"/>
    <property type="match status" value="2"/>
</dbReference>
<dbReference type="AlphaFoldDB" id="A0A8J1UTE4"/>
<dbReference type="GO" id="GO:0016787">
    <property type="term" value="F:hydrolase activity"/>
    <property type="evidence" value="ECO:0007669"/>
    <property type="project" value="UniProtKB-UniRule"/>
</dbReference>
<dbReference type="InterPro" id="IPR052580">
    <property type="entry name" value="Lipid_Hydrolase"/>
</dbReference>
<dbReference type="Pfam" id="PF13499">
    <property type="entry name" value="EF-hand_7"/>
    <property type="match status" value="1"/>
</dbReference>
<dbReference type="Gene3D" id="1.10.238.10">
    <property type="entry name" value="EF-hand"/>
    <property type="match status" value="1"/>
</dbReference>
<comment type="caution">
    <text evidence="1">The sequence shown here is derived from an EMBL/GenBank/DDBJ whole genome shotgun (WGS) entry which is preliminary data.</text>
</comment>
<dbReference type="GO" id="GO:0016042">
    <property type="term" value="P:lipid catabolic process"/>
    <property type="evidence" value="ECO:0007669"/>
    <property type="project" value="UniProtKB-UniRule"/>
</dbReference>
<dbReference type="InterPro" id="IPR002641">
    <property type="entry name" value="PNPLA_dom"/>
</dbReference>
<protein>
    <submittedName>
        <fullName evidence="1">Uncharacterized protein</fullName>
    </submittedName>
</protein>
<dbReference type="EMBL" id="CAIIXF020000003">
    <property type="protein sequence ID" value="CAH1780213.1"/>
    <property type="molecule type" value="Genomic_DNA"/>
</dbReference>
<dbReference type="PROSITE" id="PS00018">
    <property type="entry name" value="EF_HAND_1"/>
    <property type="match status" value="2"/>
</dbReference>
<accession>A0A8J1UTE4</accession>
<dbReference type="PANTHER" id="PTHR46394:SF1">
    <property type="entry name" value="PNPLA DOMAIN-CONTAINING PROTEIN"/>
    <property type="match status" value="1"/>
</dbReference>
<dbReference type="SUPFAM" id="SSF47473">
    <property type="entry name" value="EF-hand"/>
    <property type="match status" value="1"/>
</dbReference>
<dbReference type="PROSITE" id="PS50222">
    <property type="entry name" value="EF_HAND_2"/>
    <property type="match status" value="2"/>
</dbReference>
<evidence type="ECO:0000313" key="2">
    <source>
        <dbReference type="Proteomes" id="UP000749559"/>
    </source>
</evidence>
<dbReference type="InterPro" id="IPR011992">
    <property type="entry name" value="EF-hand-dom_pair"/>
</dbReference>
<dbReference type="CDD" id="cd07207">
    <property type="entry name" value="Pat_ExoU_VipD_like"/>
    <property type="match status" value="1"/>
</dbReference>
<proteinExistence type="predicted"/>
<organism evidence="1 2">
    <name type="scientific">Owenia fusiformis</name>
    <name type="common">Polychaete worm</name>
    <dbReference type="NCBI Taxonomy" id="6347"/>
    <lineage>
        <taxon>Eukaryota</taxon>
        <taxon>Metazoa</taxon>
        <taxon>Spiralia</taxon>
        <taxon>Lophotrochozoa</taxon>
        <taxon>Annelida</taxon>
        <taxon>Polychaeta</taxon>
        <taxon>Sedentaria</taxon>
        <taxon>Canalipalpata</taxon>
        <taxon>Sabellida</taxon>
        <taxon>Oweniida</taxon>
        <taxon>Oweniidae</taxon>
        <taxon>Owenia</taxon>
    </lineage>
</organism>
<reference evidence="1" key="1">
    <citation type="submission" date="2022-03" db="EMBL/GenBank/DDBJ databases">
        <authorList>
            <person name="Martin C."/>
        </authorList>
    </citation>
    <scope>NUCLEOTIDE SEQUENCE</scope>
</reference>
<dbReference type="Gene3D" id="3.40.1090.10">
    <property type="entry name" value="Cytosolic phospholipase A2 catalytic domain"/>
    <property type="match status" value="2"/>
</dbReference>
<dbReference type="GO" id="GO:0005509">
    <property type="term" value="F:calcium ion binding"/>
    <property type="evidence" value="ECO:0007669"/>
    <property type="project" value="InterPro"/>
</dbReference>
<dbReference type="InterPro" id="IPR018247">
    <property type="entry name" value="EF_Hand_1_Ca_BS"/>
</dbReference>
<keyword evidence="2" id="KW-1185">Reference proteome</keyword>
<dbReference type="InterPro" id="IPR002048">
    <property type="entry name" value="EF_hand_dom"/>
</dbReference>
<dbReference type="OrthoDB" id="6061319at2759"/>
<name>A0A8J1UTE4_OWEFU</name>
<gene>
    <name evidence="1" type="ORF">OFUS_LOCUS6934</name>
</gene>
<dbReference type="Proteomes" id="UP000749559">
    <property type="component" value="Unassembled WGS sequence"/>
</dbReference>
<sequence>MGGSNSKQDNNSDGDQEHIISMKGVEQSISGDIAQIEVGEYAENIDELNQRKYDYENLILEGGGTKGLAYCGTLTVLEDLGITKNLKRFAGSSAGAMLATLIAVGFSAAELEVIVRRDMKSIEFFQDATFGKLSLLWNMVKYQGWHPCKKVENQFELYIEEKQGKRKLTFLELYQKTGKELCIIVTNLTTMSVEYFHPKTTPNVSIALAVRMSIGLPGFVQPTVVKKYGLNHCYIDGGVLCNYPIHCFDGWYLSMDPKDSFFRKLEDMTSTNRGHTFGGYNDKTLGLLLYSGDESEFMVQAFEERSIPIERPNTELSRKNGKIIDEHKAREQERTNIFEAARNFWMVLRSSDVDGSNTIDIDELQQAIEHSDFKEHHAKALFGDTPLSTIFKEMDIDGNGEVTFDEFIMYMEKKSVDFMCYMHNMSVQDGTDTIGGYLSAFQAMIEMNLKQLYMKNTDVKRTIGINTDYIKTTDVMVGLDVKDQDFLVACGKASALQFLTMKNKC</sequence>
<dbReference type="Pfam" id="PF01734">
    <property type="entry name" value="Patatin"/>
    <property type="match status" value="1"/>
</dbReference>
<dbReference type="InterPro" id="IPR016035">
    <property type="entry name" value="Acyl_Trfase/lysoPLipase"/>
</dbReference>
<dbReference type="PANTHER" id="PTHR46394">
    <property type="entry name" value="ANNEXIN"/>
    <property type="match status" value="1"/>
</dbReference>
<evidence type="ECO:0000313" key="1">
    <source>
        <dbReference type="EMBL" id="CAH1780213.1"/>
    </source>
</evidence>
<dbReference type="PROSITE" id="PS51635">
    <property type="entry name" value="PNPLA"/>
    <property type="match status" value="1"/>
</dbReference>
<dbReference type="CDD" id="cd00051">
    <property type="entry name" value="EFh"/>
    <property type="match status" value="1"/>
</dbReference>
<dbReference type="SUPFAM" id="SSF52151">
    <property type="entry name" value="FabD/lysophospholipase-like"/>
    <property type="match status" value="1"/>
</dbReference>